<dbReference type="GO" id="GO:0006655">
    <property type="term" value="P:phosphatidylglycerol biosynthetic process"/>
    <property type="evidence" value="ECO:0007669"/>
    <property type="project" value="UniProtKB-UniPathway"/>
</dbReference>
<keyword evidence="5" id="KW-1185">Reference proteome</keyword>
<reference evidence="4 5" key="1">
    <citation type="submission" date="2020-07" db="EMBL/GenBank/DDBJ databases">
        <title>Genomic Encyclopedia of Archaeal and Bacterial Type Strains, Phase II (KMG-II): from individual species to whole genera.</title>
        <authorList>
            <person name="Goeker M."/>
        </authorList>
    </citation>
    <scope>NUCLEOTIDE SEQUENCE [LARGE SCALE GENOMIC DNA]</scope>
    <source>
        <strain evidence="4 5">DSM 21226</strain>
    </source>
</reference>
<dbReference type="InterPro" id="IPR026037">
    <property type="entry name" value="PgpA"/>
</dbReference>
<feature type="domain" description="YutG/PgpA" evidence="3">
    <location>
        <begin position="34"/>
        <end position="175"/>
    </location>
</feature>
<keyword evidence="1 2" id="KW-0812">Transmembrane</keyword>
<dbReference type="PIRSF" id="PIRSF006162">
    <property type="entry name" value="PgpA"/>
    <property type="match status" value="1"/>
</dbReference>
<keyword evidence="1" id="KW-0997">Cell inner membrane</keyword>
<keyword evidence="1" id="KW-0460">Magnesium</keyword>
<evidence type="ECO:0000313" key="4">
    <source>
        <dbReference type="EMBL" id="NYG32883.1"/>
    </source>
</evidence>
<comment type="subcellular location">
    <subcellularLocation>
        <location evidence="1">Cell inner membrane</location>
        <topology evidence="1">Multi-pass membrane protein</topology>
    </subcellularLocation>
</comment>
<dbReference type="UniPathway" id="UPA00084">
    <property type="reaction ID" value="UER00504"/>
</dbReference>
<dbReference type="EC" id="3.1.3.27" evidence="1"/>
<proteinExistence type="predicted"/>
<feature type="transmembrane region" description="Helical" evidence="2">
    <location>
        <begin position="107"/>
        <end position="131"/>
    </location>
</feature>
<keyword evidence="1" id="KW-0595">Phospholipid degradation</keyword>
<dbReference type="PANTHER" id="PTHR36305">
    <property type="entry name" value="PHOSPHATIDYLGLYCEROPHOSPHATASE A"/>
    <property type="match status" value="1"/>
</dbReference>
<comment type="pathway">
    <text evidence="1">Phospholipid metabolism; phosphatidylglycerol biosynthesis; phosphatidylglycerol from CDP-diacylglycerol: step 2/2.</text>
</comment>
<dbReference type="PANTHER" id="PTHR36305:SF1">
    <property type="entry name" value="PHOSPHATIDYLGLYCEROPHOSPHATASE A"/>
    <property type="match status" value="1"/>
</dbReference>
<accession>A0A7Y9QWR1</accession>
<keyword evidence="2" id="KW-1133">Transmembrane helix</keyword>
<dbReference type="Proteomes" id="UP000518288">
    <property type="component" value="Unassembled WGS sequence"/>
</dbReference>
<evidence type="ECO:0000256" key="2">
    <source>
        <dbReference type="SAM" id="Phobius"/>
    </source>
</evidence>
<comment type="catalytic activity">
    <reaction evidence="1">
        <text>a 1,2-diacyl-sn-glycero-3-phospho-(1'-sn-glycero-3'-phosphate) + H2O = a 1,2-diacyl-sn-glycero-3-phospho-(1'-sn-glycerol) + phosphate</text>
        <dbReference type="Rhea" id="RHEA:33751"/>
        <dbReference type="ChEBI" id="CHEBI:15377"/>
        <dbReference type="ChEBI" id="CHEBI:43474"/>
        <dbReference type="ChEBI" id="CHEBI:60110"/>
        <dbReference type="ChEBI" id="CHEBI:64716"/>
        <dbReference type="EC" id="3.1.3.27"/>
    </reaction>
</comment>
<keyword evidence="1" id="KW-1003">Cell membrane</keyword>
<organism evidence="4 5">
    <name type="scientific">Sphaerotilus montanus</name>
    <dbReference type="NCBI Taxonomy" id="522889"/>
    <lineage>
        <taxon>Bacteria</taxon>
        <taxon>Pseudomonadati</taxon>
        <taxon>Pseudomonadota</taxon>
        <taxon>Betaproteobacteria</taxon>
        <taxon>Burkholderiales</taxon>
        <taxon>Sphaerotilaceae</taxon>
        <taxon>Sphaerotilus</taxon>
    </lineage>
</organism>
<evidence type="ECO:0000313" key="5">
    <source>
        <dbReference type="Proteomes" id="UP000518288"/>
    </source>
</evidence>
<evidence type="ECO:0000256" key="1">
    <source>
        <dbReference type="PIRNR" id="PIRNR006162"/>
    </source>
</evidence>
<gene>
    <name evidence="4" type="ORF">BDD16_001869</name>
</gene>
<protein>
    <recommendedName>
        <fullName evidence="1">Phosphatidylglycerophosphatase A</fullName>
        <ecNumber evidence="1">3.1.3.27</ecNumber>
    </recommendedName>
    <alternativeName>
        <fullName evidence="1">Phosphatidylglycerolphosphate phosphatase A</fullName>
    </alternativeName>
</protein>
<dbReference type="GO" id="GO:0008962">
    <property type="term" value="F:phosphatidylglycerophosphatase activity"/>
    <property type="evidence" value="ECO:0007669"/>
    <property type="project" value="UniProtKB-EC"/>
</dbReference>
<keyword evidence="1 4" id="KW-0378">Hydrolase</keyword>
<dbReference type="GO" id="GO:0046872">
    <property type="term" value="F:metal ion binding"/>
    <property type="evidence" value="ECO:0007669"/>
    <property type="project" value="UniProtKB-KW"/>
</dbReference>
<dbReference type="SUPFAM" id="SSF101307">
    <property type="entry name" value="YutG-like"/>
    <property type="match status" value="1"/>
</dbReference>
<dbReference type="CDD" id="cd06971">
    <property type="entry name" value="PgpA"/>
    <property type="match status" value="1"/>
</dbReference>
<dbReference type="Pfam" id="PF04608">
    <property type="entry name" value="PgpA"/>
    <property type="match status" value="1"/>
</dbReference>
<keyword evidence="1 2" id="KW-0472">Membrane</keyword>
<comment type="cofactor">
    <cofactor evidence="1">
        <name>Mg(2+)</name>
        <dbReference type="ChEBI" id="CHEBI:18420"/>
    </cofactor>
</comment>
<dbReference type="RefSeq" id="WP_179633712.1">
    <property type="nucleotide sequence ID" value="NZ_CAXYYM010000094.1"/>
</dbReference>
<evidence type="ECO:0000259" key="3">
    <source>
        <dbReference type="Pfam" id="PF04608"/>
    </source>
</evidence>
<sequence>MNVPADDVSDVEARPAPKRRVGPRFLLSHPAHFLALGGGSGLSPIAPGTAGTLWAWVAFAVLNVWLDSAGWGWTLLGGFFVGWWACTVAATNAGIADPGFIVWDEVLAFWLILWVLTPASLGLQITAFALFRYFDAAKPGPVRWADQHFKGGGWRGGFGILFDDLVAAGCTLFTIAVGVALTRLVQGVL</sequence>
<dbReference type="GO" id="GO:0005886">
    <property type="term" value="C:plasma membrane"/>
    <property type="evidence" value="ECO:0007669"/>
    <property type="project" value="UniProtKB-SubCell"/>
</dbReference>
<feature type="transmembrane region" description="Helical" evidence="2">
    <location>
        <begin position="45"/>
        <end position="66"/>
    </location>
</feature>
<dbReference type="AlphaFoldDB" id="A0A7Y9QWR1"/>
<dbReference type="InterPro" id="IPR007686">
    <property type="entry name" value="YutG/PgpA"/>
</dbReference>
<keyword evidence="1" id="KW-0443">Lipid metabolism</keyword>
<dbReference type="InterPro" id="IPR036681">
    <property type="entry name" value="PgpA-like_sf"/>
</dbReference>
<name>A0A7Y9QWR1_9BURK</name>
<feature type="transmembrane region" description="Helical" evidence="2">
    <location>
        <begin position="165"/>
        <end position="185"/>
    </location>
</feature>
<comment type="caution">
    <text evidence="4">The sequence shown here is derived from an EMBL/GenBank/DDBJ whole genome shotgun (WGS) entry which is preliminary data.</text>
</comment>
<comment type="function">
    <text evidence="1">Lipid phosphatase which dephosphorylates phosphatidylglycerophosphate (PGP) to phosphatidylglycerol (PG).</text>
</comment>
<keyword evidence="1" id="KW-0479">Metal-binding</keyword>
<keyword evidence="1" id="KW-1208">Phospholipid metabolism</keyword>
<dbReference type="EMBL" id="JACCFH010000001">
    <property type="protein sequence ID" value="NYG32883.1"/>
    <property type="molecule type" value="Genomic_DNA"/>
</dbReference>
<keyword evidence="1" id="KW-0442">Lipid degradation</keyword>
<feature type="transmembrane region" description="Helical" evidence="2">
    <location>
        <begin position="73"/>
        <end position="95"/>
    </location>
</feature>
<dbReference type="GO" id="GO:0009395">
    <property type="term" value="P:phospholipid catabolic process"/>
    <property type="evidence" value="ECO:0007669"/>
    <property type="project" value="UniProtKB-KW"/>
</dbReference>